<feature type="domain" description="Cyclic nucleotide-binding" evidence="2">
    <location>
        <begin position="389"/>
        <end position="503"/>
    </location>
</feature>
<protein>
    <recommendedName>
        <fullName evidence="2">Cyclic nucleotide-binding domain-containing protein</fullName>
    </recommendedName>
</protein>
<gene>
    <name evidence="3" type="ORF">POBO1169_LOCUS13004</name>
</gene>
<dbReference type="PROSITE" id="PS00889">
    <property type="entry name" value="CNMP_BINDING_2"/>
    <property type="match status" value="1"/>
</dbReference>
<accession>A0A7S0WP47</accession>
<dbReference type="SUPFAM" id="SSF51206">
    <property type="entry name" value="cAMP-binding domain-like"/>
    <property type="match status" value="2"/>
</dbReference>
<proteinExistence type="predicted"/>
<dbReference type="SMART" id="SM00100">
    <property type="entry name" value="cNMP"/>
    <property type="match status" value="2"/>
</dbReference>
<dbReference type="Gene3D" id="2.60.120.10">
    <property type="entry name" value="Jelly Rolls"/>
    <property type="match status" value="2"/>
</dbReference>
<evidence type="ECO:0000259" key="2">
    <source>
        <dbReference type="PROSITE" id="PS50042"/>
    </source>
</evidence>
<dbReference type="InterPro" id="IPR014710">
    <property type="entry name" value="RmlC-like_jellyroll"/>
</dbReference>
<feature type="domain" description="Cyclic nucleotide-binding" evidence="2">
    <location>
        <begin position="266"/>
        <end position="370"/>
    </location>
</feature>
<dbReference type="CDD" id="cd00038">
    <property type="entry name" value="CAP_ED"/>
    <property type="match status" value="2"/>
</dbReference>
<dbReference type="Pfam" id="PF00027">
    <property type="entry name" value="cNMP_binding"/>
    <property type="match status" value="2"/>
</dbReference>
<dbReference type="InterPro" id="IPR018488">
    <property type="entry name" value="cNMP-bd_CS"/>
</dbReference>
<name>A0A7S0WP47_9CHLO</name>
<dbReference type="EMBL" id="HBFA01025641">
    <property type="protein sequence ID" value="CAD8676123.1"/>
    <property type="molecule type" value="Transcribed_RNA"/>
</dbReference>
<reference evidence="3" key="1">
    <citation type="submission" date="2021-01" db="EMBL/GenBank/DDBJ databases">
        <authorList>
            <person name="Corre E."/>
            <person name="Pelletier E."/>
            <person name="Niang G."/>
            <person name="Scheremetjew M."/>
            <person name="Finn R."/>
            <person name="Kale V."/>
            <person name="Holt S."/>
            <person name="Cochrane G."/>
            <person name="Meng A."/>
            <person name="Brown T."/>
            <person name="Cohen L."/>
        </authorList>
    </citation>
    <scope>NUCLEOTIDE SEQUENCE</scope>
    <source>
        <strain evidence="3">CCMP722</strain>
    </source>
</reference>
<dbReference type="GO" id="GO:0005952">
    <property type="term" value="C:cAMP-dependent protein kinase complex"/>
    <property type="evidence" value="ECO:0007669"/>
    <property type="project" value="InterPro"/>
</dbReference>
<dbReference type="InterPro" id="IPR050503">
    <property type="entry name" value="cAMP-dep_PK_reg_su-like"/>
</dbReference>
<dbReference type="AlphaFoldDB" id="A0A7S0WP47"/>
<dbReference type="InterPro" id="IPR018490">
    <property type="entry name" value="cNMP-bd_dom_sf"/>
</dbReference>
<dbReference type="GO" id="GO:0034236">
    <property type="term" value="F:protein kinase A catalytic subunit binding"/>
    <property type="evidence" value="ECO:0007669"/>
    <property type="project" value="TreeGrafter"/>
</dbReference>
<dbReference type="GO" id="GO:0004862">
    <property type="term" value="F:cAMP-dependent protein kinase inhibitor activity"/>
    <property type="evidence" value="ECO:0007669"/>
    <property type="project" value="TreeGrafter"/>
</dbReference>
<dbReference type="PROSITE" id="PS00888">
    <property type="entry name" value="CNMP_BINDING_1"/>
    <property type="match status" value="1"/>
</dbReference>
<dbReference type="InterPro" id="IPR000595">
    <property type="entry name" value="cNMP-bd_dom"/>
</dbReference>
<dbReference type="PANTHER" id="PTHR11635:SF152">
    <property type="entry name" value="CAMP-DEPENDENT PROTEIN KINASE TYPE I REGULATORY SUBUNIT-RELATED"/>
    <property type="match status" value="1"/>
</dbReference>
<dbReference type="PANTHER" id="PTHR11635">
    <property type="entry name" value="CAMP-DEPENDENT PROTEIN KINASE REGULATORY CHAIN"/>
    <property type="match status" value="1"/>
</dbReference>
<evidence type="ECO:0000256" key="1">
    <source>
        <dbReference type="SAM" id="MobiDB-lite"/>
    </source>
</evidence>
<feature type="region of interest" description="Disordered" evidence="1">
    <location>
        <begin position="167"/>
        <end position="208"/>
    </location>
</feature>
<evidence type="ECO:0000313" key="3">
    <source>
        <dbReference type="EMBL" id="CAD8676123.1"/>
    </source>
</evidence>
<dbReference type="GO" id="GO:0030552">
    <property type="term" value="F:cAMP binding"/>
    <property type="evidence" value="ECO:0007669"/>
    <property type="project" value="TreeGrafter"/>
</dbReference>
<dbReference type="GO" id="GO:0005829">
    <property type="term" value="C:cytosol"/>
    <property type="evidence" value="ECO:0007669"/>
    <property type="project" value="TreeGrafter"/>
</dbReference>
<feature type="compositionally biased region" description="Polar residues" evidence="1">
    <location>
        <begin position="182"/>
        <end position="192"/>
    </location>
</feature>
<dbReference type="PRINTS" id="PR00103">
    <property type="entry name" value="CAMPKINASE"/>
</dbReference>
<dbReference type="PROSITE" id="PS50042">
    <property type="entry name" value="CNMP_BINDING_3"/>
    <property type="match status" value="2"/>
</dbReference>
<sequence length="512" mass="56615">MGSGGQITNAAHTDGAILKKDVDKVFQDLLVKCFREEESESVLRVVGYVREMRSAMWNTPMTVPVPTADYAQVHPTPHIELPSRWQEPQKSALSHIGTSEFNDCKVKLVVKHEDPEKDEYLNQYLDIGSLFSQMCEQMADEQPVEPLEYVIESLQFVRQQFKEIERDIDASPSPIHTKYSKKGSSVASSNHGSHPGTPKSPNFARRGSVSAECAGDRYDVKVRKGSMVIQDFAKGSIPEDHVKIPNVPKSPEERARLLLALKQAVLFNGLEDSVLQIVVDAGVPVEYPAGSVVYRQGALGTHYFVINEGTLDITIAGDPGRPPKMKCTRGPLESFGELSIMYNSPRSVTATALTAVKLWSIDRRTFHTAVSKVTRTREQLSMYIRRVPILANLSNQQFALLGDVTQRAIFSAGEIIIEQGNMGDTFYMIEQGEAEASIATTAGPSVVKTYTEGDFFGELSLLMGGPRAATVRATRSTQCMVVDAMNFNLLIAPFVDFRERVTEYQEALARAC</sequence>
<organism evidence="3">
    <name type="scientific">Pyramimonas obovata</name>
    <dbReference type="NCBI Taxonomy" id="1411642"/>
    <lineage>
        <taxon>Eukaryota</taxon>
        <taxon>Viridiplantae</taxon>
        <taxon>Chlorophyta</taxon>
        <taxon>Pyramimonadophyceae</taxon>
        <taxon>Pyramimonadales</taxon>
        <taxon>Pyramimonadaceae</taxon>
        <taxon>Pyramimonas</taxon>
        <taxon>Pyramimonas incertae sedis</taxon>
    </lineage>
</organism>
<dbReference type="CDD" id="cd22961">
    <property type="entry name" value="DD_TEX55-like"/>
    <property type="match status" value="1"/>
</dbReference>